<sequence length="408" mass="44684">MIKKIILSACLLITFVSFAQQGTASPYSFYGIGDMKFKGTLENRSMGGVSVEQDSIHLNVENPASYASLIQTTFTVGGTYGSSKVKSATEQASTTRSTFDYLLLGIPMGKLGLGFGLLPFSSVGYKIRNDQSDTALGKSTQYEGKGGLNKVFLALGYKIRPNWNVGADMQYNFGKIETTGIEAITEISSGTREINASTLSGVNFNIGTMYQTKIYKKMELFTSLAYTFVSNLKSDSEKTIEVDGDVSTISDLNSSTLSLPNRVTVGAGIGEARKWLIGTALVFQGTGKFQNYYNTSDNVHYERYAKYAIGGYYLPNYTSFTSYLSRITYRAGVKYEKTGLVVNNESIKDVGFSLGAGFPITGTFSNVNFGIEYGKKGTVSSNLVQENYLNFSLSFSFNDKWFVKSKFN</sequence>
<gene>
    <name evidence="2" type="ORF">DMB65_06555</name>
</gene>
<comment type="caution">
    <text evidence="2">The sequence shown here is derived from an EMBL/GenBank/DDBJ whole genome shotgun (WGS) entry which is preliminary data.</text>
</comment>
<organism evidence="2 3">
    <name type="scientific">Flavobacterium cheongpyeongense</name>
    <dbReference type="NCBI Taxonomy" id="2212651"/>
    <lineage>
        <taxon>Bacteria</taxon>
        <taxon>Pseudomonadati</taxon>
        <taxon>Bacteroidota</taxon>
        <taxon>Flavobacteriia</taxon>
        <taxon>Flavobacteriales</taxon>
        <taxon>Flavobacteriaceae</taxon>
        <taxon>Flavobacterium</taxon>
    </lineage>
</organism>
<dbReference type="Proteomes" id="UP000247903">
    <property type="component" value="Unassembled WGS sequence"/>
</dbReference>
<proteinExistence type="predicted"/>
<dbReference type="AlphaFoldDB" id="A0A2V4BRC5"/>
<evidence type="ECO:0000313" key="2">
    <source>
        <dbReference type="EMBL" id="PXY41609.1"/>
    </source>
</evidence>
<dbReference type="OrthoDB" id="1491239at2"/>
<dbReference type="SUPFAM" id="SSF56935">
    <property type="entry name" value="Porins"/>
    <property type="match status" value="1"/>
</dbReference>
<evidence type="ECO:0008006" key="4">
    <source>
        <dbReference type="Google" id="ProtNLM"/>
    </source>
</evidence>
<protein>
    <recommendedName>
        <fullName evidence="4">Aromatic hydrocarbon degradation protein</fullName>
    </recommendedName>
</protein>
<evidence type="ECO:0000313" key="3">
    <source>
        <dbReference type="Proteomes" id="UP000247903"/>
    </source>
</evidence>
<evidence type="ECO:0000256" key="1">
    <source>
        <dbReference type="SAM" id="SignalP"/>
    </source>
</evidence>
<dbReference type="EMBL" id="QJHK01000004">
    <property type="protein sequence ID" value="PXY41609.1"/>
    <property type="molecule type" value="Genomic_DNA"/>
</dbReference>
<accession>A0A2V4BRC5</accession>
<keyword evidence="1" id="KW-0732">Signal</keyword>
<reference evidence="2 3" key="1">
    <citation type="submission" date="2018-05" db="EMBL/GenBank/DDBJ databases">
        <title>Flavobacterium sp. strain IMCC34759, incomplete genome.</title>
        <authorList>
            <person name="Joung Y."/>
            <person name="Cho J."/>
        </authorList>
    </citation>
    <scope>NUCLEOTIDE SEQUENCE [LARGE SCALE GENOMIC DNA]</scope>
    <source>
        <strain evidence="2 3">IMCC34759</strain>
    </source>
</reference>
<feature type="chain" id="PRO_5016120367" description="Aromatic hydrocarbon degradation protein" evidence="1">
    <location>
        <begin position="20"/>
        <end position="408"/>
    </location>
</feature>
<keyword evidence="3" id="KW-1185">Reference proteome</keyword>
<name>A0A2V4BRC5_9FLAO</name>
<dbReference type="RefSeq" id="WP_110305853.1">
    <property type="nucleotide sequence ID" value="NZ_QJHK01000004.1"/>
</dbReference>
<feature type="signal peptide" evidence="1">
    <location>
        <begin position="1"/>
        <end position="19"/>
    </location>
</feature>
<dbReference type="Gene3D" id="2.40.160.60">
    <property type="entry name" value="Outer membrane protein transport protein (OMPP1/FadL/TodX)"/>
    <property type="match status" value="1"/>
</dbReference>